<dbReference type="InterPro" id="IPR000182">
    <property type="entry name" value="GNAT_dom"/>
</dbReference>
<keyword evidence="3" id="KW-1185">Reference proteome</keyword>
<dbReference type="Proteomes" id="UP001500326">
    <property type="component" value="Unassembled WGS sequence"/>
</dbReference>
<proteinExistence type="predicted"/>
<evidence type="ECO:0000313" key="2">
    <source>
        <dbReference type="EMBL" id="GAA1984412.1"/>
    </source>
</evidence>
<dbReference type="RefSeq" id="WP_344060725.1">
    <property type="nucleotide sequence ID" value="NZ_BAAAOH010000001.1"/>
</dbReference>
<evidence type="ECO:0000259" key="1">
    <source>
        <dbReference type="PROSITE" id="PS51186"/>
    </source>
</evidence>
<reference evidence="2 3" key="1">
    <citation type="journal article" date="2019" name="Int. J. Syst. Evol. Microbiol.">
        <title>The Global Catalogue of Microorganisms (GCM) 10K type strain sequencing project: providing services to taxonomists for standard genome sequencing and annotation.</title>
        <authorList>
            <consortium name="The Broad Institute Genomics Platform"/>
            <consortium name="The Broad Institute Genome Sequencing Center for Infectious Disease"/>
            <person name="Wu L."/>
            <person name="Ma J."/>
        </authorList>
    </citation>
    <scope>NUCLEOTIDE SEQUENCE [LARGE SCALE GENOMIC DNA]</scope>
    <source>
        <strain evidence="2 3">JCM 14902</strain>
    </source>
</reference>
<dbReference type="EMBL" id="BAAAOH010000001">
    <property type="protein sequence ID" value="GAA1984412.1"/>
    <property type="molecule type" value="Genomic_DNA"/>
</dbReference>
<sequence length="189" mass="20857">MEPAELRTARAVLSAPNETDVDAIFEACQDPAIQRYVALPSPYERKHAEGFIPIVAQHWAKESEYTWAVRADDDLAGVIALLADGDGAAEIGYWMVPRARGRGLLTEAARAVIDWGFSPDGGKLERIEWRSVAGNIPSARTARALGFRYEGLLRRAQVGNRGREDGWIAGLLATDDRMPQVWPVLERST</sequence>
<evidence type="ECO:0000313" key="3">
    <source>
        <dbReference type="Proteomes" id="UP001500326"/>
    </source>
</evidence>
<gene>
    <name evidence="2" type="ORF">GCM10009777_17940</name>
</gene>
<dbReference type="SUPFAM" id="SSF55729">
    <property type="entry name" value="Acyl-CoA N-acyltransferases (Nat)"/>
    <property type="match status" value="1"/>
</dbReference>
<protein>
    <submittedName>
        <fullName evidence="2">GNAT family N-acetyltransferase</fullName>
    </submittedName>
</protein>
<dbReference type="PANTHER" id="PTHR43441">
    <property type="entry name" value="RIBOSOMAL-PROTEIN-SERINE ACETYLTRANSFERASE"/>
    <property type="match status" value="1"/>
</dbReference>
<dbReference type="PROSITE" id="PS51186">
    <property type="entry name" value="GNAT"/>
    <property type="match status" value="1"/>
</dbReference>
<dbReference type="Pfam" id="PF13302">
    <property type="entry name" value="Acetyltransf_3"/>
    <property type="match status" value="1"/>
</dbReference>
<dbReference type="InterPro" id="IPR016181">
    <property type="entry name" value="Acyl_CoA_acyltransferase"/>
</dbReference>
<dbReference type="PANTHER" id="PTHR43441:SF10">
    <property type="entry name" value="ACETYLTRANSFERASE"/>
    <property type="match status" value="1"/>
</dbReference>
<name>A0ABN2SCR3_9MICO</name>
<comment type="caution">
    <text evidence="2">The sequence shown here is derived from an EMBL/GenBank/DDBJ whole genome shotgun (WGS) entry which is preliminary data.</text>
</comment>
<organism evidence="2 3">
    <name type="scientific">Microbacterium pumilum</name>
    <dbReference type="NCBI Taxonomy" id="344165"/>
    <lineage>
        <taxon>Bacteria</taxon>
        <taxon>Bacillati</taxon>
        <taxon>Actinomycetota</taxon>
        <taxon>Actinomycetes</taxon>
        <taxon>Micrococcales</taxon>
        <taxon>Microbacteriaceae</taxon>
        <taxon>Microbacterium</taxon>
    </lineage>
</organism>
<dbReference type="InterPro" id="IPR051908">
    <property type="entry name" value="Ribosomal_N-acetyltransferase"/>
</dbReference>
<feature type="domain" description="N-acetyltransferase" evidence="1">
    <location>
        <begin position="11"/>
        <end position="174"/>
    </location>
</feature>
<accession>A0ABN2SCR3</accession>
<dbReference type="Gene3D" id="3.40.630.30">
    <property type="match status" value="1"/>
</dbReference>